<evidence type="ECO:0000313" key="3">
    <source>
        <dbReference type="EMBL" id="KAK7714532.1"/>
    </source>
</evidence>
<dbReference type="EMBL" id="JAKNSF020000116">
    <property type="protein sequence ID" value="KAK7714532.1"/>
    <property type="molecule type" value="Genomic_DNA"/>
</dbReference>
<evidence type="ECO:0008006" key="5">
    <source>
        <dbReference type="Google" id="ProtNLM"/>
    </source>
</evidence>
<evidence type="ECO:0000256" key="1">
    <source>
        <dbReference type="SAM" id="MobiDB-lite"/>
    </source>
</evidence>
<keyword evidence="2" id="KW-0732">Signal</keyword>
<reference evidence="3 4" key="1">
    <citation type="submission" date="2024-02" db="EMBL/GenBank/DDBJ databases">
        <title>De novo assembly and annotation of 12 fungi associated with fruit tree decline syndrome in Ontario, Canada.</title>
        <authorList>
            <person name="Sulman M."/>
            <person name="Ellouze W."/>
            <person name="Ilyukhin E."/>
        </authorList>
    </citation>
    <scope>NUCLEOTIDE SEQUENCE [LARGE SCALE GENOMIC DNA]</scope>
    <source>
        <strain evidence="3 4">M169</strain>
    </source>
</reference>
<dbReference type="PANTHER" id="PTHR40640">
    <property type="entry name" value="ANCHORED GLYCOPROTEIN, PUTATIVE (AFU_ORTHOLOGUE AFUA_8G04860)-RELATED"/>
    <property type="match status" value="1"/>
</dbReference>
<protein>
    <recommendedName>
        <fullName evidence="5">GPI anchored protein</fullName>
    </recommendedName>
</protein>
<dbReference type="PANTHER" id="PTHR40640:SF1">
    <property type="entry name" value="ANCHORED GLYCOPROTEIN, PUTATIVE (AFU_ORTHOLOGUE AFUA_8G04860)-RELATED"/>
    <property type="match status" value="1"/>
</dbReference>
<gene>
    <name evidence="3" type="ORF">SLS63_011722</name>
</gene>
<feature type="chain" id="PRO_5046223451" description="GPI anchored protein" evidence="2">
    <location>
        <begin position="19"/>
        <end position="225"/>
    </location>
</feature>
<keyword evidence="4" id="KW-1185">Reference proteome</keyword>
<sequence>MYSHSFAVASALVAGAMAQSTSVTSMFLYGYEGENIVASVISAAPDATSYYVNCAPGTDGSDCGFGPGVTFVDGGSSVGLHVTEADAFTMDAECHITSDSADCTQTVAGPEANSPGIMIGAFSGISDTFLPVTITAGLEKITAAATATGSSVTSGTAEPTGSASSGPSETGASASSTATGTGASGSAATSTSASNSTESNAAVAGAGQNLVLAGLSGIFGLMMAL</sequence>
<proteinExistence type="predicted"/>
<evidence type="ECO:0000313" key="4">
    <source>
        <dbReference type="Proteomes" id="UP001430848"/>
    </source>
</evidence>
<name>A0ABR1NTA0_DIAER</name>
<feature type="region of interest" description="Disordered" evidence="1">
    <location>
        <begin position="148"/>
        <end position="193"/>
    </location>
</feature>
<feature type="signal peptide" evidence="2">
    <location>
        <begin position="1"/>
        <end position="18"/>
    </location>
</feature>
<organism evidence="3 4">
    <name type="scientific">Diaporthe eres</name>
    <name type="common">Phomopsis oblonga</name>
    <dbReference type="NCBI Taxonomy" id="83184"/>
    <lineage>
        <taxon>Eukaryota</taxon>
        <taxon>Fungi</taxon>
        <taxon>Dikarya</taxon>
        <taxon>Ascomycota</taxon>
        <taxon>Pezizomycotina</taxon>
        <taxon>Sordariomycetes</taxon>
        <taxon>Sordariomycetidae</taxon>
        <taxon>Diaporthales</taxon>
        <taxon>Diaporthaceae</taxon>
        <taxon>Diaporthe</taxon>
        <taxon>Diaporthe eres species complex</taxon>
    </lineage>
</organism>
<dbReference type="Proteomes" id="UP001430848">
    <property type="component" value="Unassembled WGS sequence"/>
</dbReference>
<comment type="caution">
    <text evidence="3">The sequence shown here is derived from an EMBL/GenBank/DDBJ whole genome shotgun (WGS) entry which is preliminary data.</text>
</comment>
<evidence type="ECO:0000256" key="2">
    <source>
        <dbReference type="SAM" id="SignalP"/>
    </source>
</evidence>
<accession>A0ABR1NTA0</accession>